<feature type="domain" description="Helix-turn-helix type 11" evidence="1">
    <location>
        <begin position="5"/>
        <end position="58"/>
    </location>
</feature>
<organism evidence="3 4">
    <name type="scientific">Vibrio marisflavi CECT 7928</name>
    <dbReference type="NCBI Taxonomy" id="634439"/>
    <lineage>
        <taxon>Bacteria</taxon>
        <taxon>Pseudomonadati</taxon>
        <taxon>Pseudomonadota</taxon>
        <taxon>Gammaproteobacteria</taxon>
        <taxon>Vibrionales</taxon>
        <taxon>Vibrionaceae</taxon>
        <taxon>Vibrio</taxon>
    </lineage>
</organism>
<dbReference type="SUPFAM" id="SSF46785">
    <property type="entry name" value="Winged helix' DNA-binding domain"/>
    <property type="match status" value="1"/>
</dbReference>
<feature type="domain" description="WYL" evidence="2">
    <location>
        <begin position="137"/>
        <end position="198"/>
    </location>
</feature>
<reference evidence="3" key="1">
    <citation type="submission" date="2021-11" db="EMBL/GenBank/DDBJ databases">
        <authorList>
            <person name="Rodrigo-Torres L."/>
            <person name="Arahal R. D."/>
            <person name="Lucena T."/>
        </authorList>
    </citation>
    <scope>NUCLEOTIDE SEQUENCE</scope>
    <source>
        <strain evidence="3">CECT 7928</strain>
    </source>
</reference>
<dbReference type="EMBL" id="CAKLDM010000001">
    <property type="protein sequence ID" value="CAH0537389.1"/>
    <property type="molecule type" value="Genomic_DNA"/>
</dbReference>
<sequence>MRSERLLNLLQILRGYKHPVKGQVLAEKLNISIRTLYRDIATLQSQGADIQGEPGLGYVLKPGYFLPPLMLSRDEVEAMMLGIRWVSTYGDRSLSKSADEALAKISAVLPKETVLSASELPLRVGPPASERFSNEDLSELRHATRQELKIEIEYQTEKNGLSLRTIWPFAIGYFSDRRILVGWCENSDKYCQFHTDKIIKTNVLSTTYPIRRSKLFWDWRSRKMNN</sequence>
<dbReference type="InterPro" id="IPR026881">
    <property type="entry name" value="WYL_dom"/>
</dbReference>
<evidence type="ECO:0000259" key="1">
    <source>
        <dbReference type="Pfam" id="PF08279"/>
    </source>
</evidence>
<evidence type="ECO:0000313" key="3">
    <source>
        <dbReference type="EMBL" id="CAH0537389.1"/>
    </source>
</evidence>
<dbReference type="PANTHER" id="PTHR34580">
    <property type="match status" value="1"/>
</dbReference>
<dbReference type="PANTHER" id="PTHR34580:SF3">
    <property type="entry name" value="PROTEIN PAFB"/>
    <property type="match status" value="1"/>
</dbReference>
<evidence type="ECO:0008006" key="5">
    <source>
        <dbReference type="Google" id="ProtNLM"/>
    </source>
</evidence>
<evidence type="ECO:0000259" key="2">
    <source>
        <dbReference type="Pfam" id="PF13280"/>
    </source>
</evidence>
<dbReference type="Gene3D" id="1.10.10.10">
    <property type="entry name" value="Winged helix-like DNA-binding domain superfamily/Winged helix DNA-binding domain"/>
    <property type="match status" value="1"/>
</dbReference>
<accession>A0ABN8E1E5</accession>
<evidence type="ECO:0000313" key="4">
    <source>
        <dbReference type="Proteomes" id="UP000838748"/>
    </source>
</evidence>
<protein>
    <recommendedName>
        <fullName evidence="5">Transcriptional regulator</fullName>
    </recommendedName>
</protein>
<dbReference type="InterPro" id="IPR036388">
    <property type="entry name" value="WH-like_DNA-bd_sf"/>
</dbReference>
<proteinExistence type="predicted"/>
<dbReference type="Pfam" id="PF13280">
    <property type="entry name" value="WYL"/>
    <property type="match status" value="1"/>
</dbReference>
<dbReference type="PROSITE" id="PS52050">
    <property type="entry name" value="WYL"/>
    <property type="match status" value="1"/>
</dbReference>
<dbReference type="RefSeq" id="WP_237360448.1">
    <property type="nucleotide sequence ID" value="NZ_CAKLDM010000001.1"/>
</dbReference>
<keyword evidence="4" id="KW-1185">Reference proteome</keyword>
<dbReference type="Proteomes" id="UP000838748">
    <property type="component" value="Unassembled WGS sequence"/>
</dbReference>
<name>A0ABN8E1E5_9VIBR</name>
<gene>
    <name evidence="3" type="ORF">VMF7928_01085</name>
</gene>
<dbReference type="InterPro" id="IPR036390">
    <property type="entry name" value="WH_DNA-bd_sf"/>
</dbReference>
<dbReference type="Pfam" id="PF08279">
    <property type="entry name" value="HTH_11"/>
    <property type="match status" value="1"/>
</dbReference>
<dbReference type="InterPro" id="IPR013196">
    <property type="entry name" value="HTH_11"/>
</dbReference>
<comment type="caution">
    <text evidence="3">The sequence shown here is derived from an EMBL/GenBank/DDBJ whole genome shotgun (WGS) entry which is preliminary data.</text>
</comment>
<dbReference type="InterPro" id="IPR051534">
    <property type="entry name" value="CBASS_pafABC_assoc_protein"/>
</dbReference>